<dbReference type="EMBL" id="JBHUEY010000001">
    <property type="protein sequence ID" value="MFD1782239.1"/>
    <property type="molecule type" value="Genomic_DNA"/>
</dbReference>
<feature type="signal peptide" evidence="1">
    <location>
        <begin position="1"/>
        <end position="22"/>
    </location>
</feature>
<evidence type="ECO:0000256" key="1">
    <source>
        <dbReference type="SAM" id="SignalP"/>
    </source>
</evidence>
<evidence type="ECO:0000313" key="3">
    <source>
        <dbReference type="Proteomes" id="UP001597237"/>
    </source>
</evidence>
<gene>
    <name evidence="2" type="ORF">ACFSC0_02450</name>
</gene>
<dbReference type="InterPro" id="IPR001096">
    <property type="entry name" value="Peptidase_C13"/>
</dbReference>
<proteinExistence type="predicted"/>
<name>A0ABW4MX01_9CAUL</name>
<dbReference type="Pfam" id="PF01650">
    <property type="entry name" value="Peptidase_C13"/>
    <property type="match status" value="1"/>
</dbReference>
<protein>
    <submittedName>
        <fullName evidence="2">C13 family peptidase</fullName>
    </submittedName>
</protein>
<evidence type="ECO:0000313" key="2">
    <source>
        <dbReference type="EMBL" id="MFD1782239.1"/>
    </source>
</evidence>
<accession>A0ABW4MX01</accession>
<dbReference type="Gene3D" id="3.40.50.1460">
    <property type="match status" value="1"/>
</dbReference>
<keyword evidence="1" id="KW-0732">Signal</keyword>
<dbReference type="Proteomes" id="UP001597237">
    <property type="component" value="Unassembled WGS sequence"/>
</dbReference>
<reference evidence="3" key="1">
    <citation type="journal article" date="2019" name="Int. J. Syst. Evol. Microbiol.">
        <title>The Global Catalogue of Microorganisms (GCM) 10K type strain sequencing project: providing services to taxonomists for standard genome sequencing and annotation.</title>
        <authorList>
            <consortium name="The Broad Institute Genomics Platform"/>
            <consortium name="The Broad Institute Genome Sequencing Center for Infectious Disease"/>
            <person name="Wu L."/>
            <person name="Ma J."/>
        </authorList>
    </citation>
    <scope>NUCLEOTIDE SEQUENCE [LARGE SCALE GENOMIC DNA]</scope>
    <source>
        <strain evidence="3">DFY28</strain>
    </source>
</reference>
<organism evidence="2 3">
    <name type="scientific">Phenylobacterium terrae</name>
    <dbReference type="NCBI Taxonomy" id="2665495"/>
    <lineage>
        <taxon>Bacteria</taxon>
        <taxon>Pseudomonadati</taxon>
        <taxon>Pseudomonadota</taxon>
        <taxon>Alphaproteobacteria</taxon>
        <taxon>Caulobacterales</taxon>
        <taxon>Caulobacteraceae</taxon>
        <taxon>Phenylobacterium</taxon>
    </lineage>
</organism>
<dbReference type="RefSeq" id="WP_377280934.1">
    <property type="nucleotide sequence ID" value="NZ_JBHRSI010000003.1"/>
</dbReference>
<keyword evidence="3" id="KW-1185">Reference proteome</keyword>
<feature type="chain" id="PRO_5047462700" evidence="1">
    <location>
        <begin position="23"/>
        <end position="251"/>
    </location>
</feature>
<sequence length="251" mass="26949">MRVRLGALLLSLALLWAGPALAGPFSDWAAVVVAGDWKGSGGGPTEAFDNARRDVSQALVRAGFEPSRIRQFSVRPERYADTRPQPSDPRRIYETLSDLAAREAEGCLFYVTSHGVPQGVVIGERILPPPVVAAMLDRACGTKPTVVVVSACFSGVFVPHLAAPNRMILTAARPDRTSFGCGEADRYPYFDECFLQSIATSSSFPALAAVVRRCVAEREKKEGASPPSEPQVYMGAEVGPVLPLLSFGRDN</sequence>
<comment type="caution">
    <text evidence="2">The sequence shown here is derived from an EMBL/GenBank/DDBJ whole genome shotgun (WGS) entry which is preliminary data.</text>
</comment>